<evidence type="ECO:0000313" key="2">
    <source>
        <dbReference type="Proteomes" id="UP001292094"/>
    </source>
</evidence>
<keyword evidence="2" id="KW-1185">Reference proteome</keyword>
<gene>
    <name evidence="1" type="ORF">Pmani_036485</name>
</gene>
<comment type="caution">
    <text evidence="1">The sequence shown here is derived from an EMBL/GenBank/DDBJ whole genome shotgun (WGS) entry which is preliminary data.</text>
</comment>
<organism evidence="1 2">
    <name type="scientific">Petrolisthes manimaculis</name>
    <dbReference type="NCBI Taxonomy" id="1843537"/>
    <lineage>
        <taxon>Eukaryota</taxon>
        <taxon>Metazoa</taxon>
        <taxon>Ecdysozoa</taxon>
        <taxon>Arthropoda</taxon>
        <taxon>Crustacea</taxon>
        <taxon>Multicrustacea</taxon>
        <taxon>Malacostraca</taxon>
        <taxon>Eumalacostraca</taxon>
        <taxon>Eucarida</taxon>
        <taxon>Decapoda</taxon>
        <taxon>Pleocyemata</taxon>
        <taxon>Anomura</taxon>
        <taxon>Galatheoidea</taxon>
        <taxon>Porcellanidae</taxon>
        <taxon>Petrolisthes</taxon>
    </lineage>
</organism>
<sequence length="100" mass="10881">MAERRGVERGPSPPTNQHHVWVPTNLLMQSVVCYDSSPCQPASQPTTRNINKGRVSAVAITTVTPQPCLNCWYLSIIVASISATLPSLCSLCRLLGNPYD</sequence>
<accession>A0AAE1TPC2</accession>
<protein>
    <submittedName>
        <fullName evidence="1">Uncharacterized protein</fullName>
    </submittedName>
</protein>
<proteinExistence type="predicted"/>
<evidence type="ECO:0000313" key="1">
    <source>
        <dbReference type="EMBL" id="KAK4290630.1"/>
    </source>
</evidence>
<dbReference type="Proteomes" id="UP001292094">
    <property type="component" value="Unassembled WGS sequence"/>
</dbReference>
<name>A0AAE1TPC2_9EUCA</name>
<dbReference type="EMBL" id="JAWZYT010005413">
    <property type="protein sequence ID" value="KAK4290630.1"/>
    <property type="molecule type" value="Genomic_DNA"/>
</dbReference>
<dbReference type="AlphaFoldDB" id="A0AAE1TPC2"/>
<reference evidence="1" key="1">
    <citation type="submission" date="2023-11" db="EMBL/GenBank/DDBJ databases">
        <title>Genome assemblies of two species of porcelain crab, Petrolisthes cinctipes and Petrolisthes manimaculis (Anomura: Porcellanidae).</title>
        <authorList>
            <person name="Angst P."/>
        </authorList>
    </citation>
    <scope>NUCLEOTIDE SEQUENCE</scope>
    <source>
        <strain evidence="1">PB745_02</strain>
        <tissue evidence="1">Gill</tissue>
    </source>
</reference>